<dbReference type="AlphaFoldDB" id="A0A2R3J228"/>
<name>A0A2R3J228_9PSED</name>
<organism evidence="2 3">
    <name type="scientific">Pseudomonas paraeruginosa</name>
    <dbReference type="NCBI Taxonomy" id="2994495"/>
    <lineage>
        <taxon>Bacteria</taxon>
        <taxon>Pseudomonadati</taxon>
        <taxon>Pseudomonadota</taxon>
        <taxon>Gammaproteobacteria</taxon>
        <taxon>Pseudomonadales</taxon>
        <taxon>Pseudomonadaceae</taxon>
        <taxon>Pseudomonas</taxon>
    </lineage>
</organism>
<dbReference type="EMBL" id="CP027169">
    <property type="protein sequence ID" value="AVK08234.1"/>
    <property type="molecule type" value="Genomic_DNA"/>
</dbReference>
<gene>
    <name evidence="2" type="ORF">CSB93_5593</name>
</gene>
<evidence type="ECO:0000256" key="1">
    <source>
        <dbReference type="SAM" id="MobiDB-lite"/>
    </source>
</evidence>
<reference evidence="2 3" key="1">
    <citation type="submission" date="2018-02" db="EMBL/GenBank/DDBJ databases">
        <title>FDA/CDC Antimicrobial Resistant Isolate Bank Genome Sequencing.</title>
        <authorList>
            <person name="Benahmed F.H."/>
            <person name="Lutgring J.D."/>
            <person name="Yoo B."/>
            <person name="Machado M."/>
            <person name="Brown A."/>
            <person name="McAllister G."/>
            <person name="Perry A."/>
            <person name="Halpin A.L."/>
            <person name="Vavikolanu K."/>
            <person name="Ott S."/>
            <person name="Zhao X."/>
            <person name="Tallon L.J."/>
            <person name="Sadzewicz L."/>
            <person name="Aluvathingal J."/>
            <person name="Nadendla S."/>
            <person name="Voskania-kordi A."/>
            <person name="Simonyan V."/>
            <person name="Patel J."/>
            <person name="Shawar R.M."/>
        </authorList>
    </citation>
    <scope>NUCLEOTIDE SEQUENCE [LARGE SCALE GENOMIC DNA]</scope>
    <source>
        <strain evidence="2 3">AR_0356</strain>
    </source>
</reference>
<feature type="compositionally biased region" description="Polar residues" evidence="1">
    <location>
        <begin position="22"/>
        <end position="31"/>
    </location>
</feature>
<evidence type="ECO:0000313" key="3">
    <source>
        <dbReference type="Proteomes" id="UP000238390"/>
    </source>
</evidence>
<accession>A0A2R3J228</accession>
<keyword evidence="3" id="KW-1185">Reference proteome</keyword>
<sequence>MQVKTPGHAACHLFEGLAGQAGSQISGNSYSHPRRGYGAFAGDLPAKRKGP</sequence>
<dbReference type="Proteomes" id="UP000238390">
    <property type="component" value="Chromosome"/>
</dbReference>
<feature type="region of interest" description="Disordered" evidence="1">
    <location>
        <begin position="22"/>
        <end position="51"/>
    </location>
</feature>
<proteinExistence type="predicted"/>
<evidence type="ECO:0000313" key="2">
    <source>
        <dbReference type="EMBL" id="AVK08234.1"/>
    </source>
</evidence>
<protein>
    <submittedName>
        <fullName evidence="2">Uncharacterized protein</fullName>
    </submittedName>
</protein>